<feature type="compositionally biased region" description="Low complexity" evidence="1">
    <location>
        <begin position="34"/>
        <end position="65"/>
    </location>
</feature>
<feature type="compositionally biased region" description="Basic and acidic residues" evidence="1">
    <location>
        <begin position="809"/>
        <end position="823"/>
    </location>
</feature>
<feature type="compositionally biased region" description="Basic and acidic residues" evidence="1">
    <location>
        <begin position="980"/>
        <end position="1026"/>
    </location>
</feature>
<feature type="compositionally biased region" description="Low complexity" evidence="1">
    <location>
        <begin position="748"/>
        <end position="771"/>
    </location>
</feature>
<reference evidence="2" key="1">
    <citation type="journal article" date="2015" name="PLoS ONE">
        <title>Comprehensive Evaluation of Toxoplasma gondii VEG and Neospora caninum LIV Genomes with Tachyzoite Stage Transcriptome and Proteome Defines Novel Transcript Features.</title>
        <authorList>
            <person name="Ramaprasad A."/>
            <person name="Mourier T."/>
            <person name="Naeem R."/>
            <person name="Malas T.B."/>
            <person name="Moussa E."/>
            <person name="Panigrahi A."/>
            <person name="Vermont S.J."/>
            <person name="Otto T.D."/>
            <person name="Wastling J."/>
            <person name="Pain A."/>
        </authorList>
    </citation>
    <scope>NUCLEOTIDE SEQUENCE</scope>
    <source>
        <strain evidence="2">VEG</strain>
    </source>
</reference>
<feature type="compositionally biased region" description="Basic and acidic residues" evidence="1">
    <location>
        <begin position="1326"/>
        <end position="1362"/>
    </location>
</feature>
<feature type="compositionally biased region" description="Low complexity" evidence="1">
    <location>
        <begin position="1156"/>
        <end position="1172"/>
    </location>
</feature>
<feature type="compositionally biased region" description="Polar residues" evidence="1">
    <location>
        <begin position="1"/>
        <end position="15"/>
    </location>
</feature>
<evidence type="ECO:0000313" key="2">
    <source>
        <dbReference type="EMBL" id="CEL73485.1"/>
    </source>
</evidence>
<feature type="compositionally biased region" description="Low complexity" evidence="1">
    <location>
        <begin position="893"/>
        <end position="974"/>
    </location>
</feature>
<proteinExistence type="predicted"/>
<feature type="compositionally biased region" description="Low complexity" evidence="1">
    <location>
        <begin position="143"/>
        <end position="161"/>
    </location>
</feature>
<evidence type="ECO:0000256" key="1">
    <source>
        <dbReference type="SAM" id="MobiDB-lite"/>
    </source>
</evidence>
<feature type="compositionally biased region" description="Basic and acidic residues" evidence="1">
    <location>
        <begin position="1281"/>
        <end position="1290"/>
    </location>
</feature>
<feature type="compositionally biased region" description="Polar residues" evidence="1">
    <location>
        <begin position="727"/>
        <end position="743"/>
    </location>
</feature>
<feature type="compositionally biased region" description="Basic and acidic residues" evidence="1">
    <location>
        <begin position="687"/>
        <end position="706"/>
    </location>
</feature>
<feature type="compositionally biased region" description="Basic and acidic residues" evidence="1">
    <location>
        <begin position="588"/>
        <end position="605"/>
    </location>
</feature>
<feature type="compositionally biased region" description="Basic and acidic residues" evidence="1">
    <location>
        <begin position="624"/>
        <end position="633"/>
    </location>
</feature>
<feature type="compositionally biased region" description="Low complexity" evidence="1">
    <location>
        <begin position="352"/>
        <end position="400"/>
    </location>
</feature>
<name>A0A0F7V054_TOXGV</name>
<feature type="region of interest" description="Disordered" evidence="1">
    <location>
        <begin position="1241"/>
        <end position="1292"/>
    </location>
</feature>
<feature type="compositionally biased region" description="Basic and acidic residues" evidence="1">
    <location>
        <begin position="1241"/>
        <end position="1257"/>
    </location>
</feature>
<feature type="compositionally biased region" description="Polar residues" evidence="1">
    <location>
        <begin position="569"/>
        <end position="587"/>
    </location>
</feature>
<feature type="compositionally biased region" description="Basic and acidic residues" evidence="1">
    <location>
        <begin position="185"/>
        <end position="240"/>
    </location>
</feature>
<feature type="region of interest" description="Disordered" evidence="1">
    <location>
        <begin position="546"/>
        <end position="633"/>
    </location>
</feature>
<feature type="compositionally biased region" description="Low complexity" evidence="1">
    <location>
        <begin position="311"/>
        <end position="320"/>
    </location>
</feature>
<feature type="region of interest" description="Disordered" evidence="1">
    <location>
        <begin position="300"/>
        <end position="523"/>
    </location>
</feature>
<feature type="region of interest" description="Disordered" evidence="1">
    <location>
        <begin position="1442"/>
        <end position="1473"/>
    </location>
</feature>
<dbReference type="EMBL" id="LN714495">
    <property type="protein sequence ID" value="CEL73485.1"/>
    <property type="molecule type" value="Genomic_DNA"/>
</dbReference>
<feature type="compositionally biased region" description="Polar residues" evidence="1">
    <location>
        <begin position="328"/>
        <end position="338"/>
    </location>
</feature>
<feature type="compositionally biased region" description="Basic and acidic residues" evidence="1">
    <location>
        <begin position="1464"/>
        <end position="1473"/>
    </location>
</feature>
<feature type="compositionally biased region" description="Basic and acidic residues" evidence="1">
    <location>
        <begin position="556"/>
        <end position="568"/>
    </location>
</feature>
<feature type="compositionally biased region" description="Basic and acidic residues" evidence="1">
    <location>
        <begin position="443"/>
        <end position="498"/>
    </location>
</feature>
<feature type="region of interest" description="Disordered" evidence="1">
    <location>
        <begin position="1153"/>
        <end position="1172"/>
    </location>
</feature>
<feature type="region of interest" description="Disordered" evidence="1">
    <location>
        <begin position="1"/>
        <end position="65"/>
    </location>
</feature>
<feature type="compositionally biased region" description="Polar residues" evidence="1">
    <location>
        <begin position="243"/>
        <end position="256"/>
    </location>
</feature>
<organism evidence="2">
    <name type="scientific">Toxoplasma gondii (strain ATCC 50861 / VEG)</name>
    <dbReference type="NCBI Taxonomy" id="432359"/>
    <lineage>
        <taxon>Eukaryota</taxon>
        <taxon>Sar</taxon>
        <taxon>Alveolata</taxon>
        <taxon>Apicomplexa</taxon>
        <taxon>Conoidasida</taxon>
        <taxon>Coccidia</taxon>
        <taxon>Eucoccidiorida</taxon>
        <taxon>Eimeriorina</taxon>
        <taxon>Sarcocystidae</taxon>
        <taxon>Toxoplasma</taxon>
    </lineage>
</organism>
<feature type="region of interest" description="Disordered" evidence="1">
    <location>
        <begin position="133"/>
        <end position="172"/>
    </location>
</feature>
<feature type="region of interest" description="Disordered" evidence="1">
    <location>
        <begin position="1068"/>
        <end position="1097"/>
    </location>
</feature>
<protein>
    <submittedName>
        <fullName evidence="2">Uncharacterized protein</fullName>
    </submittedName>
</protein>
<feature type="region of interest" description="Disordered" evidence="1">
    <location>
        <begin position="663"/>
        <end position="1055"/>
    </location>
</feature>
<feature type="region of interest" description="Disordered" evidence="1">
    <location>
        <begin position="1203"/>
        <end position="1225"/>
    </location>
</feature>
<feature type="region of interest" description="Disordered" evidence="1">
    <location>
        <begin position="1321"/>
        <end position="1365"/>
    </location>
</feature>
<feature type="region of interest" description="Disordered" evidence="1">
    <location>
        <begin position="185"/>
        <end position="270"/>
    </location>
</feature>
<feature type="region of interest" description="Disordered" evidence="1">
    <location>
        <begin position="85"/>
        <end position="115"/>
    </location>
</feature>
<accession>A0A0F7V054</accession>
<sequence length="1473" mass="160369">MSTSAARQRTVNDSPLPTPVRERRPLSFCARPCSRSPSSGPSRSLPSSLHGSVASSLKMSSSPSSVRFGEVEKLSVLPSRLCVSSSSREMQTHRSRQGLFPPAVQTGGASPAASQDAVSSLCLSSSLSSAVASPVSPTFENASGDSFSSLGFSGPLSPLHSPAEEETTAALPAVAVREESCFSEEAKKFSERRESTRVQEQQQEQRDTRAEETTGDREGEGDVVVQERETEHLSEAEVHPFPRNSSDTALFLSSSLDSEKTGDSSASPREALLRRLQGHLRFLSSFSTTQQLPPCSALWNAKTKHAERRTSSTTRMNSSERTSKDSSKLQTRQSTPEYAQTKKTHLRQPSARSTTSRHPSLLSSHPSFSLPSSHPSSSSRQSTSLPSSRRSRPSSVKRSPGGQSTLRDRGSAACPPQRSVKASSLRCPCISPRRRLQMSAASEKLRGEEEWRREAGTERNMEETKRDTGERKPLTGREEGREGQDVREGKNGTERGESGVDTALKGLAEKEEANKVGGTKSSVLDELESEIEKGVFKADLVIAATTEEQGEEGAEEKDGCFKDTEEARAQSSTASSLARQQKKTQPAQRREEEREREGEKEREGRAAASTGKGRWSVSGGGMDSPREATKLTMEQEKNAKLLEDLCVKFTAHKLLQMRRSRAVAFSREGSEGENRPADLLSRAARTSRGDMRSTTNEEKERGDKENGTSGVTEEAQEDEEVKGRFTETCSSIRLHPSSTSQQPRKTRGSVACSLSSSRSCSLSRSVRSAGSFSDQQTELPTLLSRICGPSLKKADAARKANTKTGQSAKRYEEESAQTAEERLPGQGVGTICPSSVRSTKRIDETPFSASPTSRVSLPASEKSDCRLPSSPYSPEKRPLSSRSRRRHVILLTPLPSSSPLASPFLSASTSSSAFPSSSSSSAFPSSSSSAFPSSSSFAFPSSSSSAFPSSSSSAFPSSSSSAFPSSSSSAFPSSTRRATRRECTDARRSFRRGEGEADFEKMRETSAARRERREDGARLTDLRGKEGAFTASQDKNRTRKSREPSANAGAASHLHGEQSFRLLHCPKTLQPRSSSSSPRDGTPSLHKGKTEGFVSPRTRPCSSLPLHSHLPVASCSRCSSQPFQPSCLPVYSASPSPLPSFVHLSSLLYAPPPSSHLPASSPQLSSALPSSSSRPSSLPFFPQAFAPAGCTPVFLGSSERPVSRPLASSLCRPAERGSASHEREAKESRWFLHLAEAEKESSRLRPPERAEEARGQGRFEQSGRWGASCPSLSLQRRGRRKETPSGREETTQLMLRVLDSREEGLRLRTQQEFDRLPRIHAAASPEQRRRRELGERGREVEAADPPPRRNISEQFTKQERRTRQVNLQERAGTETLERRRVNKGETPTPFSDFSAPPELWDVALRVSPSFPSSPFFSFSFPSPPFFSFPSLRSCGKVLQTARGQAGSCESLRSLSAADGVENEQESREKTGDM</sequence>
<feature type="compositionally biased region" description="Basic and acidic residues" evidence="1">
    <location>
        <begin position="1213"/>
        <end position="1225"/>
    </location>
</feature>
<gene>
    <name evidence="2" type="ORF">BN1205_035945</name>
</gene>